<dbReference type="EMBL" id="JABSWW010000001">
    <property type="protein sequence ID" value="NRT88108.1"/>
    <property type="molecule type" value="Genomic_DNA"/>
</dbReference>
<dbReference type="RefSeq" id="WP_173710669.1">
    <property type="nucleotide sequence ID" value="NZ_JABSWW010000001.1"/>
</dbReference>
<protein>
    <submittedName>
        <fullName evidence="1">Uncharacterized protein</fullName>
    </submittedName>
</protein>
<reference evidence="1" key="1">
    <citation type="submission" date="2020-05" db="EMBL/GenBank/DDBJ databases">
        <authorList>
            <person name="Brown S."/>
            <person name="Huntemann M."/>
            <person name="Clum A."/>
            <person name="Spunde A."/>
            <person name="Palaniappan K."/>
            <person name="Ritter S."/>
            <person name="Mikhailova N."/>
            <person name="Chen I.-M."/>
            <person name="Stamatis D."/>
            <person name="Reddy T."/>
            <person name="O'Malley R."/>
            <person name="Daum C."/>
            <person name="Shapiro N."/>
            <person name="Ivanova N."/>
            <person name="Kyrpides N."/>
            <person name="Woyke T."/>
        </authorList>
    </citation>
    <scope>NUCLEOTIDE SEQUENCE</scope>
    <source>
        <strain evidence="1">DJ080</strain>
    </source>
</reference>
<comment type="caution">
    <text evidence="1">The sequence shown here is derived from an EMBL/GenBank/DDBJ whole genome shotgun (WGS) entry which is preliminary data.</text>
</comment>
<organism evidence="1 2">
    <name type="scientific">Clostridium beijerinckii</name>
    <name type="common">Clostridium MP</name>
    <dbReference type="NCBI Taxonomy" id="1520"/>
    <lineage>
        <taxon>Bacteria</taxon>
        <taxon>Bacillati</taxon>
        <taxon>Bacillota</taxon>
        <taxon>Clostridia</taxon>
        <taxon>Eubacteriales</taxon>
        <taxon>Clostridiaceae</taxon>
        <taxon>Clostridium</taxon>
    </lineage>
</organism>
<name>A0AAX0AYR5_CLOBE</name>
<reference evidence="1" key="2">
    <citation type="journal article" date="2022" name="Nat. Biotechnol.">
        <title>Carbon-negative production of acetone and isopropanol by gas fermentation at industrial pilot scale.</title>
        <authorList>
            <person name="Liew F.E."/>
            <person name="Nogle R."/>
            <person name="Abdalla T."/>
            <person name="Rasor B.J."/>
            <person name="Canter C."/>
            <person name="Jensen R.O."/>
            <person name="Wang L."/>
            <person name="Strutz J."/>
            <person name="Chirania P."/>
            <person name="De Tissera S."/>
            <person name="Mueller A.P."/>
            <person name="Ruan Z."/>
            <person name="Gao A."/>
            <person name="Tran L."/>
            <person name="Engle N.L."/>
            <person name="Bromley J.C."/>
            <person name="Daniell J."/>
            <person name="Conrado R."/>
            <person name="Tschaplinski T.J."/>
            <person name="Giannone R.J."/>
            <person name="Hettich R.L."/>
            <person name="Karim A.S."/>
            <person name="Simpson S.D."/>
            <person name="Brown S.D."/>
            <person name="Leang C."/>
            <person name="Jewett M.C."/>
            <person name="Kopke M."/>
        </authorList>
    </citation>
    <scope>NUCLEOTIDE SEQUENCE</scope>
    <source>
        <strain evidence="1">DJ080</strain>
    </source>
</reference>
<sequence length="119" mass="13411">MYTDETYYKDTFKGSIISDDELANKLERASDQIDSLTFNRIVGKGFDNLTSFQQDKIKKAVCLHADFVEQYGEYIDMPLSGFSAGSISVNFNANKVNGITTTQEVINYLNQTGLTCRRL</sequence>
<gene>
    <name evidence="1" type="ORF">B0H41_001787</name>
</gene>
<accession>A0AAX0AYR5</accession>
<evidence type="ECO:0000313" key="2">
    <source>
        <dbReference type="Proteomes" id="UP001193748"/>
    </source>
</evidence>
<dbReference type="AlphaFoldDB" id="A0AAX0AYR5"/>
<proteinExistence type="predicted"/>
<dbReference type="Proteomes" id="UP001193748">
    <property type="component" value="Unassembled WGS sequence"/>
</dbReference>
<evidence type="ECO:0000313" key="1">
    <source>
        <dbReference type="EMBL" id="NRT88108.1"/>
    </source>
</evidence>